<dbReference type="PROSITE" id="PS01079">
    <property type="entry name" value="MOCF_BIOSYNTHESIS_2"/>
    <property type="match status" value="1"/>
</dbReference>
<dbReference type="Gene3D" id="2.40.340.10">
    <property type="entry name" value="MoeA, C-terminal, domain IV"/>
    <property type="match status" value="1"/>
</dbReference>
<dbReference type="SUPFAM" id="SSF63867">
    <property type="entry name" value="MoeA C-terminal domain-like"/>
    <property type="match status" value="1"/>
</dbReference>
<evidence type="ECO:0000256" key="2">
    <source>
        <dbReference type="ARBA" id="ARBA00003487"/>
    </source>
</evidence>
<evidence type="ECO:0000256" key="6">
    <source>
        <dbReference type="ARBA" id="ARBA00021108"/>
    </source>
</evidence>
<keyword evidence="10" id="KW-0479">Metal-binding</keyword>
<keyword evidence="10" id="KW-0808">Transferase</keyword>
<dbReference type="GO" id="GO:0005829">
    <property type="term" value="C:cytosol"/>
    <property type="evidence" value="ECO:0007669"/>
    <property type="project" value="TreeGrafter"/>
</dbReference>
<evidence type="ECO:0000256" key="7">
    <source>
        <dbReference type="ARBA" id="ARBA00022505"/>
    </source>
</evidence>
<dbReference type="InterPro" id="IPR038987">
    <property type="entry name" value="MoeA-like"/>
</dbReference>
<dbReference type="CDD" id="cd00887">
    <property type="entry name" value="MoeA"/>
    <property type="match status" value="1"/>
</dbReference>
<dbReference type="Pfam" id="PF03453">
    <property type="entry name" value="MoeA_N"/>
    <property type="match status" value="1"/>
</dbReference>
<reference evidence="12" key="1">
    <citation type="submission" date="2021-06" db="EMBL/GenBank/DDBJ databases">
        <title>Description of novel taxa of the family Lachnospiraceae.</title>
        <authorList>
            <person name="Chaplin A.V."/>
            <person name="Sokolova S.R."/>
            <person name="Pikina A.P."/>
            <person name="Korzhanova M."/>
            <person name="Belova V."/>
            <person name="Korostin D."/>
            <person name="Efimov B.A."/>
        </authorList>
    </citation>
    <scope>NUCLEOTIDE SEQUENCE</scope>
    <source>
        <strain evidence="12">ASD5720</strain>
    </source>
</reference>
<organism evidence="12 13">
    <name type="scientific">Diplocloster agilis</name>
    <dbReference type="NCBI Taxonomy" id="2850323"/>
    <lineage>
        <taxon>Bacteria</taxon>
        <taxon>Bacillati</taxon>
        <taxon>Bacillota</taxon>
        <taxon>Clostridia</taxon>
        <taxon>Lachnospirales</taxon>
        <taxon>Lachnospiraceae</taxon>
        <taxon>Diplocloster</taxon>
    </lineage>
</organism>
<dbReference type="InterPro" id="IPR036425">
    <property type="entry name" value="MoaB/Mog-like_dom_sf"/>
</dbReference>
<comment type="function">
    <text evidence="2">May be involved in the biosynthesis of molybdopterin.</text>
</comment>
<comment type="caution">
    <text evidence="12">The sequence shown here is derived from an EMBL/GenBank/DDBJ whole genome shotgun (WGS) entry which is preliminary data.</text>
</comment>
<proteinExistence type="inferred from homology"/>
<evidence type="ECO:0000256" key="1">
    <source>
        <dbReference type="ARBA" id="ARBA00002901"/>
    </source>
</evidence>
<comment type="catalytic activity">
    <reaction evidence="9">
        <text>adenylyl-molybdopterin + molybdate = Mo-molybdopterin + AMP + H(+)</text>
        <dbReference type="Rhea" id="RHEA:35047"/>
        <dbReference type="ChEBI" id="CHEBI:15378"/>
        <dbReference type="ChEBI" id="CHEBI:36264"/>
        <dbReference type="ChEBI" id="CHEBI:62727"/>
        <dbReference type="ChEBI" id="CHEBI:71302"/>
        <dbReference type="ChEBI" id="CHEBI:456215"/>
        <dbReference type="EC" id="2.10.1.1"/>
    </reaction>
</comment>
<comment type="function">
    <text evidence="1 10">Catalyzes the insertion of molybdate into adenylated molybdopterin with the concomitant release of AMP.</text>
</comment>
<dbReference type="PANTHER" id="PTHR10192:SF16">
    <property type="entry name" value="MOLYBDOPTERIN MOLYBDENUMTRANSFERASE"/>
    <property type="match status" value="1"/>
</dbReference>
<dbReference type="RefSeq" id="WP_238720540.1">
    <property type="nucleotide sequence ID" value="NZ_JAHQCW010000003.1"/>
</dbReference>
<dbReference type="GO" id="GO:0046872">
    <property type="term" value="F:metal ion binding"/>
    <property type="evidence" value="ECO:0007669"/>
    <property type="project" value="UniProtKB-UniRule"/>
</dbReference>
<keyword evidence="10" id="KW-0460">Magnesium</keyword>
<sequence>MEKRNLYLNNIPAEEAVEIYRKALKESVDVSYERIPVTEALNRVTRSAVYAKYCSPLYNSAAMDGVAVRADITNHASEREAVELVIGENCRLIDTGDPVRPPYNAVIMAEDLVETTDPDRFRILASAAPWQHVRPIGEDIVAGEMILPGGHRIRPVDIGVLLAGGILQVEVIRRPQVAVIPTGSEIIEPGREPREGEIIESNSRMFENLVTEQEGLPHRLPPVPDDYGLLRQTVLKAVREHDMVLVNAGSSAGTEDYTVHVLRELGQVIVHGVAVKPGKPVILAVVEGKPVIGLPGYPVSAFIGFQNFVIPVMDLYLDRDRQPAGCAEAVLSRRLISSLKYKEYVRVKMGKVDEKLIAAPLARGAGAAMSLVRADGFCIIGQNREGVEAGETVEVELFRSLSEIEHTVMVIGSHDLLLDVLADLMPSLHPHMFLSSTHVGSMGGLMALRRGEAHVAPVHLLDQKTGIYNISYLEELFHEPVLLVKGVKRIQGLIVKKGNPRNIKEIRDLPGLRYVNRQRGAGTRILFDYLLSENGLVPEEIEGYTYEASTHMAVAALVSSDGADAGMGIQSAAKAMDLDFLPIGAEEYDFALYPKSLELPHIQAFLDVLQSREFRMKLEELGGYDTSGIGEQILIHGLC</sequence>
<dbReference type="InterPro" id="IPR036135">
    <property type="entry name" value="MoeA_linker/N_sf"/>
</dbReference>
<dbReference type="InterPro" id="IPR024370">
    <property type="entry name" value="PBP_domain"/>
</dbReference>
<feature type="domain" description="MoaB/Mog" evidence="11">
    <location>
        <begin position="178"/>
        <end position="316"/>
    </location>
</feature>
<dbReference type="InterPro" id="IPR008284">
    <property type="entry name" value="MoCF_biosynth_CS"/>
</dbReference>
<comment type="pathway">
    <text evidence="3 10">Cofactor biosynthesis; molybdopterin biosynthesis.</text>
</comment>
<protein>
    <recommendedName>
        <fullName evidence="6 10">Molybdopterin molybdenumtransferase</fullName>
        <ecNumber evidence="5 10">2.10.1.1</ecNumber>
    </recommendedName>
</protein>
<dbReference type="Pfam" id="PF00994">
    <property type="entry name" value="MoCF_biosynth"/>
    <property type="match status" value="1"/>
</dbReference>
<dbReference type="Proteomes" id="UP000712157">
    <property type="component" value="Unassembled WGS sequence"/>
</dbReference>
<evidence type="ECO:0000256" key="9">
    <source>
        <dbReference type="ARBA" id="ARBA00047317"/>
    </source>
</evidence>
<dbReference type="InterPro" id="IPR005111">
    <property type="entry name" value="MoeA_C_domain_IV"/>
</dbReference>
<dbReference type="AlphaFoldDB" id="A0A949JWM0"/>
<evidence type="ECO:0000313" key="13">
    <source>
        <dbReference type="Proteomes" id="UP000712157"/>
    </source>
</evidence>
<dbReference type="PANTHER" id="PTHR10192">
    <property type="entry name" value="MOLYBDOPTERIN BIOSYNTHESIS PROTEIN"/>
    <property type="match status" value="1"/>
</dbReference>
<dbReference type="InterPro" id="IPR001453">
    <property type="entry name" value="MoaB/Mog_dom"/>
</dbReference>
<dbReference type="Gene3D" id="3.40.190.10">
    <property type="entry name" value="Periplasmic binding protein-like II"/>
    <property type="match status" value="1"/>
</dbReference>
<dbReference type="NCBIfam" id="NF011068">
    <property type="entry name" value="PRK14498.1"/>
    <property type="match status" value="1"/>
</dbReference>
<dbReference type="Gene3D" id="3.90.105.10">
    <property type="entry name" value="Molybdopterin biosynthesis moea protein, domain 2"/>
    <property type="match status" value="1"/>
</dbReference>
<keyword evidence="8 10" id="KW-0501">Molybdenum cofactor biosynthesis</keyword>
<dbReference type="SMART" id="SM00852">
    <property type="entry name" value="MoCF_biosynth"/>
    <property type="match status" value="1"/>
</dbReference>
<dbReference type="EMBL" id="JAHQCW010000003">
    <property type="protein sequence ID" value="MBU9735444.1"/>
    <property type="molecule type" value="Genomic_DNA"/>
</dbReference>
<name>A0A949JWM0_9FIRM</name>
<dbReference type="SUPFAM" id="SSF53218">
    <property type="entry name" value="Molybdenum cofactor biosynthesis proteins"/>
    <property type="match status" value="1"/>
</dbReference>
<dbReference type="EC" id="2.10.1.1" evidence="5 10"/>
<evidence type="ECO:0000313" key="12">
    <source>
        <dbReference type="EMBL" id="MBU9735444.1"/>
    </source>
</evidence>
<dbReference type="InterPro" id="IPR036688">
    <property type="entry name" value="MoeA_C_domain_IV_sf"/>
</dbReference>
<dbReference type="InterPro" id="IPR005110">
    <property type="entry name" value="MoeA_linker/N"/>
</dbReference>
<dbReference type="SUPFAM" id="SSF53850">
    <property type="entry name" value="Periplasmic binding protein-like II"/>
    <property type="match status" value="1"/>
</dbReference>
<evidence type="ECO:0000259" key="11">
    <source>
        <dbReference type="SMART" id="SM00852"/>
    </source>
</evidence>
<keyword evidence="13" id="KW-1185">Reference proteome</keyword>
<keyword evidence="7 10" id="KW-0500">Molybdenum</keyword>
<accession>A0A949JWM0</accession>
<dbReference type="SUPFAM" id="SSF63882">
    <property type="entry name" value="MoeA N-terminal region -like"/>
    <property type="match status" value="1"/>
</dbReference>
<evidence type="ECO:0000256" key="8">
    <source>
        <dbReference type="ARBA" id="ARBA00023150"/>
    </source>
</evidence>
<dbReference type="NCBIfam" id="TIGR00177">
    <property type="entry name" value="molyb_syn"/>
    <property type="match status" value="1"/>
</dbReference>
<dbReference type="Gene3D" id="2.170.190.11">
    <property type="entry name" value="Molybdopterin biosynthesis moea protein, domain 3"/>
    <property type="match status" value="1"/>
</dbReference>
<evidence type="ECO:0000256" key="3">
    <source>
        <dbReference type="ARBA" id="ARBA00005046"/>
    </source>
</evidence>
<comment type="cofactor">
    <cofactor evidence="10">
        <name>Mg(2+)</name>
        <dbReference type="ChEBI" id="CHEBI:18420"/>
    </cofactor>
</comment>
<comment type="similarity">
    <text evidence="4 10">Belongs to the MoeA family.</text>
</comment>
<dbReference type="Pfam" id="PF03454">
    <property type="entry name" value="MoeA_C"/>
    <property type="match status" value="1"/>
</dbReference>
<gene>
    <name evidence="12" type="ORF">KTH89_02780</name>
</gene>
<dbReference type="GO" id="GO:0006777">
    <property type="term" value="P:Mo-molybdopterin cofactor biosynthetic process"/>
    <property type="evidence" value="ECO:0007669"/>
    <property type="project" value="UniProtKB-UniRule"/>
</dbReference>
<dbReference type="GO" id="GO:0061599">
    <property type="term" value="F:molybdopterin molybdotransferase activity"/>
    <property type="evidence" value="ECO:0007669"/>
    <property type="project" value="UniProtKB-UniRule"/>
</dbReference>
<evidence type="ECO:0000256" key="4">
    <source>
        <dbReference type="ARBA" id="ARBA00010763"/>
    </source>
</evidence>
<dbReference type="Gene3D" id="3.40.980.10">
    <property type="entry name" value="MoaB/Mog-like domain"/>
    <property type="match status" value="1"/>
</dbReference>
<evidence type="ECO:0000256" key="5">
    <source>
        <dbReference type="ARBA" id="ARBA00013269"/>
    </source>
</evidence>
<evidence type="ECO:0000256" key="10">
    <source>
        <dbReference type="RuleBase" id="RU365090"/>
    </source>
</evidence>
<dbReference type="Pfam" id="PF12727">
    <property type="entry name" value="PBP_like"/>
    <property type="match status" value="1"/>
</dbReference>